<dbReference type="InterPro" id="IPR051683">
    <property type="entry name" value="Enoyl-CoA_Hydratase/Isomerase"/>
</dbReference>
<gene>
    <name evidence="3" type="ordered locus">Fleli_3451</name>
</gene>
<dbReference type="HOGENOM" id="CLU_009834_7_3_10"/>
<dbReference type="PANTHER" id="PTHR42964">
    <property type="entry name" value="ENOYL-COA HYDRATASE"/>
    <property type="match status" value="1"/>
</dbReference>
<dbReference type="PATRIC" id="fig|880071.3.peg.3456"/>
<dbReference type="RefSeq" id="WP_014799197.1">
    <property type="nucleotide sequence ID" value="NC_018018.1"/>
</dbReference>
<dbReference type="InterPro" id="IPR029045">
    <property type="entry name" value="ClpP/crotonase-like_dom_sf"/>
</dbReference>
<dbReference type="eggNOG" id="COG1024">
    <property type="taxonomic scope" value="Bacteria"/>
</dbReference>
<protein>
    <submittedName>
        <fullName evidence="3">Enoyl-CoA hydratase/carnithine racemase</fullName>
    </submittedName>
</protein>
<dbReference type="Gene3D" id="1.10.12.10">
    <property type="entry name" value="Lyase 2-enoyl-coa Hydratase, Chain A, domain 2"/>
    <property type="match status" value="1"/>
</dbReference>
<dbReference type="Proteomes" id="UP000006054">
    <property type="component" value="Chromosome"/>
</dbReference>
<dbReference type="Pfam" id="PF00378">
    <property type="entry name" value="ECH_1"/>
    <property type="match status" value="1"/>
</dbReference>
<sequence>MYTNYEVKNRIAFITLNRPEKRNAFSDELVKELKTNFSKAEKDENVKVVVLKAEGDVFCAGADLGYLQSLQTNSYQENLGDSSSLKDLYEQIYMLSKPTVAQVQGHALAGGCGLVSVCDFVFSVPKAKYGYTEVKIGFVPAIVMYFLIRKIGEARARHLLISGNLINAEKAEQYGIVTEIVEAENLEKTVLDFCQNICDTNSAQAMALTKQAILDVQEKTIPDALCYAAELNAKARMTDDCKKGIGAFLNKEKISW</sequence>
<accession>I4AP86</accession>
<evidence type="ECO:0000256" key="1">
    <source>
        <dbReference type="ARBA" id="ARBA00005254"/>
    </source>
</evidence>
<evidence type="ECO:0000313" key="3">
    <source>
        <dbReference type="EMBL" id="AFM05771.1"/>
    </source>
</evidence>
<dbReference type="PROSITE" id="PS00166">
    <property type="entry name" value="ENOYL_COA_HYDRATASE"/>
    <property type="match status" value="1"/>
</dbReference>
<reference evidence="4" key="1">
    <citation type="submission" date="2012-06" db="EMBL/GenBank/DDBJ databases">
        <title>The complete genome of Flexibacter litoralis DSM 6794.</title>
        <authorList>
            <person name="Lucas S."/>
            <person name="Copeland A."/>
            <person name="Lapidus A."/>
            <person name="Glavina del Rio T."/>
            <person name="Dalin E."/>
            <person name="Tice H."/>
            <person name="Bruce D."/>
            <person name="Goodwin L."/>
            <person name="Pitluck S."/>
            <person name="Peters L."/>
            <person name="Ovchinnikova G."/>
            <person name="Lu M."/>
            <person name="Kyrpides N."/>
            <person name="Mavromatis K."/>
            <person name="Ivanova N."/>
            <person name="Brettin T."/>
            <person name="Detter J.C."/>
            <person name="Han C."/>
            <person name="Larimer F."/>
            <person name="Land M."/>
            <person name="Hauser L."/>
            <person name="Markowitz V."/>
            <person name="Cheng J.-F."/>
            <person name="Hugenholtz P."/>
            <person name="Woyke T."/>
            <person name="Wu D."/>
            <person name="Spring S."/>
            <person name="Lang E."/>
            <person name="Kopitz M."/>
            <person name="Brambilla E."/>
            <person name="Klenk H.-P."/>
            <person name="Eisen J.A."/>
        </authorList>
    </citation>
    <scope>NUCLEOTIDE SEQUENCE [LARGE SCALE GENOMIC DNA]</scope>
    <source>
        <strain evidence="4">ATCC 23117 / DSM 6794 / NBRC 15988 / NCIMB 1366 / Sio-4</strain>
    </source>
</reference>
<dbReference type="SUPFAM" id="SSF52096">
    <property type="entry name" value="ClpP/crotonase"/>
    <property type="match status" value="1"/>
</dbReference>
<dbReference type="InterPro" id="IPR001753">
    <property type="entry name" value="Enoyl-CoA_hydra/iso"/>
</dbReference>
<name>I4AP86_BERLS</name>
<comment type="similarity">
    <text evidence="1 2">Belongs to the enoyl-CoA hydratase/isomerase family.</text>
</comment>
<dbReference type="InterPro" id="IPR014748">
    <property type="entry name" value="Enoyl-CoA_hydra_C"/>
</dbReference>
<dbReference type="CDD" id="cd06558">
    <property type="entry name" value="crotonase-like"/>
    <property type="match status" value="1"/>
</dbReference>
<dbReference type="OrthoDB" id="9775794at2"/>
<proteinExistence type="inferred from homology"/>
<evidence type="ECO:0000313" key="4">
    <source>
        <dbReference type="Proteomes" id="UP000006054"/>
    </source>
</evidence>
<dbReference type="PANTHER" id="PTHR42964:SF1">
    <property type="entry name" value="POLYKETIDE BIOSYNTHESIS ENOYL-COA HYDRATASE PKSH-RELATED"/>
    <property type="match status" value="1"/>
</dbReference>
<evidence type="ECO:0000256" key="2">
    <source>
        <dbReference type="RuleBase" id="RU003707"/>
    </source>
</evidence>
<dbReference type="InterPro" id="IPR018376">
    <property type="entry name" value="Enoyl-CoA_hyd/isom_CS"/>
</dbReference>
<organism evidence="3 4">
    <name type="scientific">Bernardetia litoralis (strain ATCC 23117 / DSM 6794 / NBRC 15988 / NCIMB 1366 / Fx l1 / Sio-4)</name>
    <name type="common">Flexibacter litoralis</name>
    <dbReference type="NCBI Taxonomy" id="880071"/>
    <lineage>
        <taxon>Bacteria</taxon>
        <taxon>Pseudomonadati</taxon>
        <taxon>Bacteroidota</taxon>
        <taxon>Cytophagia</taxon>
        <taxon>Cytophagales</taxon>
        <taxon>Bernardetiaceae</taxon>
        <taxon>Bernardetia</taxon>
    </lineage>
</organism>
<dbReference type="STRING" id="880071.Fleli_3451"/>
<dbReference type="EMBL" id="CP003345">
    <property type="protein sequence ID" value="AFM05771.1"/>
    <property type="molecule type" value="Genomic_DNA"/>
</dbReference>
<dbReference type="KEGG" id="fli:Fleli_3451"/>
<dbReference type="GO" id="GO:0003824">
    <property type="term" value="F:catalytic activity"/>
    <property type="evidence" value="ECO:0007669"/>
    <property type="project" value="InterPro"/>
</dbReference>
<dbReference type="Gene3D" id="3.90.226.10">
    <property type="entry name" value="2-enoyl-CoA Hydratase, Chain A, domain 1"/>
    <property type="match status" value="1"/>
</dbReference>
<dbReference type="AlphaFoldDB" id="I4AP86"/>
<keyword evidence="4" id="KW-1185">Reference proteome</keyword>
<dbReference type="GO" id="GO:0008300">
    <property type="term" value="P:isoprenoid catabolic process"/>
    <property type="evidence" value="ECO:0007669"/>
    <property type="project" value="TreeGrafter"/>
</dbReference>